<organism evidence="1">
    <name type="scientific">marine sediment metagenome</name>
    <dbReference type="NCBI Taxonomy" id="412755"/>
    <lineage>
        <taxon>unclassified sequences</taxon>
        <taxon>metagenomes</taxon>
        <taxon>ecological metagenomes</taxon>
    </lineage>
</organism>
<dbReference type="AlphaFoldDB" id="X1N4K4"/>
<sequence length="39" mass="4299">MKTYLGIDVGSISTNLVLIDQNCQVLSSLYLRTEGDPIK</sequence>
<dbReference type="Gene3D" id="3.30.420.40">
    <property type="match status" value="1"/>
</dbReference>
<evidence type="ECO:0000313" key="1">
    <source>
        <dbReference type="EMBL" id="GAI38498.1"/>
    </source>
</evidence>
<feature type="non-terminal residue" evidence="1">
    <location>
        <position position="39"/>
    </location>
</feature>
<name>X1N4K4_9ZZZZ</name>
<evidence type="ECO:0008006" key="2">
    <source>
        <dbReference type="Google" id="ProtNLM"/>
    </source>
</evidence>
<reference evidence="1" key="1">
    <citation type="journal article" date="2014" name="Front. Microbiol.">
        <title>High frequency of phylogenetically diverse reductive dehalogenase-homologous genes in deep subseafloor sedimentary metagenomes.</title>
        <authorList>
            <person name="Kawai M."/>
            <person name="Futagami T."/>
            <person name="Toyoda A."/>
            <person name="Takaki Y."/>
            <person name="Nishi S."/>
            <person name="Hori S."/>
            <person name="Arai W."/>
            <person name="Tsubouchi T."/>
            <person name="Morono Y."/>
            <person name="Uchiyama I."/>
            <person name="Ito T."/>
            <person name="Fujiyama A."/>
            <person name="Inagaki F."/>
            <person name="Takami H."/>
        </authorList>
    </citation>
    <scope>NUCLEOTIDE SEQUENCE</scope>
    <source>
        <strain evidence="1">Expedition CK06-06</strain>
    </source>
</reference>
<proteinExistence type="predicted"/>
<gene>
    <name evidence="1" type="ORF">S06H3_51708</name>
</gene>
<dbReference type="EMBL" id="BARV01032832">
    <property type="protein sequence ID" value="GAI38498.1"/>
    <property type="molecule type" value="Genomic_DNA"/>
</dbReference>
<comment type="caution">
    <text evidence="1">The sequence shown here is derived from an EMBL/GenBank/DDBJ whole genome shotgun (WGS) entry which is preliminary data.</text>
</comment>
<protein>
    <recommendedName>
        <fullName evidence="2">2-hydroxyglutaryl-CoA dehydratase</fullName>
    </recommendedName>
</protein>
<accession>X1N4K4</accession>